<dbReference type="RefSeq" id="WP_187539528.1">
    <property type="nucleotide sequence ID" value="NZ_BAABJT010000001.1"/>
</dbReference>
<dbReference type="KEGG" id="slut:H9L13_04900"/>
<gene>
    <name evidence="1" type="ORF">H9L13_04900</name>
</gene>
<keyword evidence="2" id="KW-1185">Reference proteome</keyword>
<dbReference type="PROSITE" id="PS51257">
    <property type="entry name" value="PROKAR_LIPOPROTEIN"/>
    <property type="match status" value="1"/>
</dbReference>
<reference evidence="1 2" key="1">
    <citation type="submission" date="2020-08" db="EMBL/GenBank/DDBJ databases">
        <title>Genome sequence of Sphingomonas lutea KCTC 23642T.</title>
        <authorList>
            <person name="Hyun D.-W."/>
            <person name="Bae J.-W."/>
        </authorList>
    </citation>
    <scope>NUCLEOTIDE SEQUENCE [LARGE SCALE GENOMIC DNA]</scope>
    <source>
        <strain evidence="1 2">KCTC 23642</strain>
    </source>
</reference>
<name>A0A7G9SK42_9SPHN</name>
<dbReference type="Proteomes" id="UP000515971">
    <property type="component" value="Chromosome"/>
</dbReference>
<accession>A0A7G9SK42</accession>
<organism evidence="1 2">
    <name type="scientific">Sphingomonas lutea</name>
    <dbReference type="NCBI Taxonomy" id="1045317"/>
    <lineage>
        <taxon>Bacteria</taxon>
        <taxon>Pseudomonadati</taxon>
        <taxon>Pseudomonadota</taxon>
        <taxon>Alphaproteobacteria</taxon>
        <taxon>Sphingomonadales</taxon>
        <taxon>Sphingomonadaceae</taxon>
        <taxon>Sphingomonas</taxon>
    </lineage>
</organism>
<sequence>MTILRFLPSVLFLALTAGCDRNAGPEAEGNMVTNSQAASPVLPTPEPPLDRAALLLATARAASAAAAGVSDLEAQRTLDGKPFAFALRFACPGAASDVRANIEERGTGEDRTIRLTVRPDIGRDDPRLVHLVGTGAVEAASGFSIRRPWLLTAACPAVPTASPATAPAPAAEAAPPLQIAPASGQRIGLVQIFTVDDSRTGRRLERPYETVLTPQDSDGIAQSGFNLVLAGRLRAGPDGKVIRCSVSEPNRPPDCLILVRFDGIRMENPASGALLAQWAD</sequence>
<dbReference type="EMBL" id="CP060718">
    <property type="protein sequence ID" value="QNN68217.1"/>
    <property type="molecule type" value="Genomic_DNA"/>
</dbReference>
<evidence type="ECO:0000313" key="1">
    <source>
        <dbReference type="EMBL" id="QNN68217.1"/>
    </source>
</evidence>
<evidence type="ECO:0008006" key="3">
    <source>
        <dbReference type="Google" id="ProtNLM"/>
    </source>
</evidence>
<evidence type="ECO:0000313" key="2">
    <source>
        <dbReference type="Proteomes" id="UP000515971"/>
    </source>
</evidence>
<proteinExistence type="predicted"/>
<dbReference type="AlphaFoldDB" id="A0A7G9SK42"/>
<protein>
    <recommendedName>
        <fullName evidence="3">Lipoprotein</fullName>
    </recommendedName>
</protein>